<dbReference type="Pfam" id="PF13280">
    <property type="entry name" value="WYL"/>
    <property type="match status" value="1"/>
</dbReference>
<reference evidence="3" key="1">
    <citation type="submission" date="2018-05" db="EMBL/GenBank/DDBJ databases">
        <authorList>
            <person name="Lanie J.A."/>
            <person name="Ng W.-L."/>
            <person name="Kazmierczak K.M."/>
            <person name="Andrzejewski T.M."/>
            <person name="Davidsen T.M."/>
            <person name="Wayne K.J."/>
            <person name="Tettelin H."/>
            <person name="Glass J.I."/>
            <person name="Rusch D."/>
            <person name="Podicherti R."/>
            <person name="Tsui H.-C.T."/>
            <person name="Winkler M.E."/>
        </authorList>
    </citation>
    <scope>NUCLEOTIDE SEQUENCE</scope>
</reference>
<name>A0A382TDP3_9ZZZZ</name>
<gene>
    <name evidence="3" type="ORF">METZ01_LOCUS373098</name>
</gene>
<evidence type="ECO:0000259" key="2">
    <source>
        <dbReference type="Pfam" id="PF25583"/>
    </source>
</evidence>
<dbReference type="PANTHER" id="PTHR34580">
    <property type="match status" value="1"/>
</dbReference>
<dbReference type="InterPro" id="IPR026881">
    <property type="entry name" value="WYL_dom"/>
</dbReference>
<dbReference type="PANTHER" id="PTHR34580:SF1">
    <property type="entry name" value="PROTEIN PAFC"/>
    <property type="match status" value="1"/>
</dbReference>
<organism evidence="3">
    <name type="scientific">marine metagenome</name>
    <dbReference type="NCBI Taxonomy" id="408172"/>
    <lineage>
        <taxon>unclassified sequences</taxon>
        <taxon>metagenomes</taxon>
        <taxon>ecological metagenomes</taxon>
    </lineage>
</organism>
<accession>A0A382TDP3</accession>
<dbReference type="PROSITE" id="PS52050">
    <property type="entry name" value="WYL"/>
    <property type="match status" value="1"/>
</dbReference>
<dbReference type="Pfam" id="PF25583">
    <property type="entry name" value="WCX"/>
    <property type="match status" value="1"/>
</dbReference>
<dbReference type="AlphaFoldDB" id="A0A382TDP3"/>
<feature type="non-terminal residue" evidence="3">
    <location>
        <position position="1"/>
    </location>
</feature>
<dbReference type="InterPro" id="IPR051534">
    <property type="entry name" value="CBASS_pafABC_assoc_protein"/>
</dbReference>
<sequence>WHKDALGVQPAMDPIEALTFSLAQQYLEPIMPGKSFKRINIFFDRANSVLKEVKRNQISRWRNRVRVEPQWQRLLPADVDQKVESVIYDALLRKLQLNVRYLNRNAKSSKARVVNPLGLVLRGAIHYLICTMEEDKENPRFLPLHRFRSAEWNGEKSYEPKGFSIDKYLEESNLGYLYSDKPIKLDAIFYGSAGFHLSETPLSEDQEIYENKQSGEMRVKATLDDTAQLRWWLLGFGDQVEVISPKRLRDEFVEMTKKMVSVYK</sequence>
<protein>
    <submittedName>
        <fullName evidence="3">Uncharacterized protein</fullName>
    </submittedName>
</protein>
<dbReference type="EMBL" id="UINC01135845">
    <property type="protein sequence ID" value="SVD20244.1"/>
    <property type="molecule type" value="Genomic_DNA"/>
</dbReference>
<proteinExistence type="predicted"/>
<feature type="domain" description="WYL" evidence="1">
    <location>
        <begin position="86"/>
        <end position="151"/>
    </location>
</feature>
<evidence type="ECO:0000313" key="3">
    <source>
        <dbReference type="EMBL" id="SVD20244.1"/>
    </source>
</evidence>
<evidence type="ECO:0000259" key="1">
    <source>
        <dbReference type="Pfam" id="PF13280"/>
    </source>
</evidence>
<dbReference type="InterPro" id="IPR057727">
    <property type="entry name" value="WCX_dom"/>
</dbReference>
<feature type="domain" description="WCX" evidence="2">
    <location>
        <begin position="190"/>
        <end position="260"/>
    </location>
</feature>